<reference evidence="8 9" key="1">
    <citation type="submission" date="2020-04" db="EMBL/GenBank/DDBJ databases">
        <title>Molecular characterization of pseudomonads from Agaricus bisporus reveal novel blotch 2 pathogens in Western Europe.</title>
        <authorList>
            <person name="Taparia T."/>
            <person name="Krijger M."/>
            <person name="Haynes E."/>
            <person name="Elpinstone J.G."/>
            <person name="Noble R."/>
            <person name="Van Der Wolf J."/>
        </authorList>
    </citation>
    <scope>NUCLEOTIDE SEQUENCE [LARGE SCALE GENOMIC DNA]</scope>
    <source>
        <strain evidence="8 9">H7001</strain>
    </source>
</reference>
<protein>
    <recommendedName>
        <fullName evidence="2">RING-type E3 ubiquitin transferase</fullName>
        <ecNumber evidence="2">2.3.2.27</ecNumber>
    </recommendedName>
</protein>
<dbReference type="Pfam" id="PF20178">
    <property type="entry name" value="ToxA_N"/>
    <property type="match status" value="1"/>
</dbReference>
<keyword evidence="3" id="KW-0433">Leucine-rich repeat</keyword>
<evidence type="ECO:0000256" key="5">
    <source>
        <dbReference type="ARBA" id="ARBA00023026"/>
    </source>
</evidence>
<dbReference type="SUPFAM" id="SSF52058">
    <property type="entry name" value="L domain-like"/>
    <property type="match status" value="1"/>
</dbReference>
<proteinExistence type="inferred from homology"/>
<evidence type="ECO:0000256" key="4">
    <source>
        <dbReference type="ARBA" id="ARBA00022737"/>
    </source>
</evidence>
<dbReference type="PANTHER" id="PTHR48051">
    <property type="match status" value="1"/>
</dbReference>
<dbReference type="GO" id="GO:0005576">
    <property type="term" value="C:extracellular region"/>
    <property type="evidence" value="ECO:0007669"/>
    <property type="project" value="UniProtKB-UniRule"/>
</dbReference>
<gene>
    <name evidence="8" type="ORF">HX882_22005</name>
</gene>
<evidence type="ECO:0000313" key="9">
    <source>
        <dbReference type="Proteomes" id="UP000539985"/>
    </source>
</evidence>
<dbReference type="GO" id="GO:0005737">
    <property type="term" value="C:cytoplasm"/>
    <property type="evidence" value="ECO:0007669"/>
    <property type="project" value="TreeGrafter"/>
</dbReference>
<dbReference type="InterPro" id="IPR050216">
    <property type="entry name" value="LRR_domain-containing"/>
</dbReference>
<keyword evidence="5" id="KW-0843">Virulence</keyword>
<evidence type="ECO:0000259" key="7">
    <source>
        <dbReference type="PROSITE" id="PS52053"/>
    </source>
</evidence>
<keyword evidence="6" id="KW-0832">Ubl conjugation</keyword>
<evidence type="ECO:0000313" key="8">
    <source>
        <dbReference type="EMBL" id="NWB98575.1"/>
    </source>
</evidence>
<dbReference type="GO" id="GO:0061630">
    <property type="term" value="F:ubiquitin protein ligase activity"/>
    <property type="evidence" value="ECO:0007669"/>
    <property type="project" value="UniProtKB-EC"/>
</dbReference>
<accession>A0A7Y7XFC3</accession>
<dbReference type="PROSITE" id="PS52053">
    <property type="entry name" value="NEL"/>
    <property type="match status" value="1"/>
</dbReference>
<sequence length="1614" mass="182715">MEETNIVEPGPVPPAAGIHFNTVKEKIPRWLYQAAPEMRLLFHEHLVALETSRHEVRQIMKQLQKIDVFCMPRLVQALERQINADQELQEGRFVRLDSTYLSSIFEDKLYTFTHSQTLLEAALQNFEASEAERGALEGKAIIRFSGQTADSNRPLAPEDFAWLCRTLDLGALYQTHIDSVFNPPSADAAASVRQHFAEYDKQTLAVTADTAYLKGEITAVTYALLAELAKGQSALTLGGELLHCSRMKMFDIELSGWVVIGPKLEEGSRSPCIVYIPDDPRGPLKHYSHFLLFEHDLTLKLRDPSYQKFFARFVPEQHRVRFFRTLKSTLFPLNSKWLPVPAILQYVPLTEVPIEGDLFESFQQQRYRQIKAHARQLAVPTADVDARVRQERLDAYREVGLSLLALALSFVPVISQIILAAAVVKVVVELYDGFAAWQLGEKREALGYLMAVTEDVALFVGGAGVVKGGKALYKALAPASVDALIPVEAPEGGRRLWRGDLAPYESDIRLPEDLQANELGLYPFLGKHYLPLSGKLYAVRFDRARLQWQIEHPGDGDFHAVPLMFNRTGAWRTIYERVVDWPVEQLFRRLGEPMVGLGNKLRLQIRQLCSAQENVLRSALADNRPVPALLLDTIRRFRIDQSISDFIGEVPDAISRTQEQGDLRLRLLTTLPDWPENRVIQVFNGAGDVMEEYGQRVSEQFSSLQIIESQLKNGDLLKSALSMLSEPERQALLGTEPTDSGARVRLLNRRLRQWAGQRRQWLFDELYAAGEKTEDARVNRILGVYPGLPGSVARELIAHASSAELDLLSERVPLRFSEEIRWYLKQLKLNRVCESWYLLAPQYAQADRLALHTLGLLPGWPATGLRIELRKLLFTSEAVEAVGDPHSATPRVILKVGREYNAFDHSGRLLGGANNMFDAMARALPEPDRITLGVGGANRGDWLKEQILGQIARDPYAAQETLGLAPFNRRFRPPMRLASGRIGYPMSDGGRILGYSERLTARVRDLYPGFTSEEVGEFLTSLRLPESACLVELERLREEYELLFSTLDKWVQRQTWRRVRGTLQVAPVALDNKQRVADAILACWRKQSNRNLLGGRYFYELDLLGMRVGDLPSITADFSHVGFLFMNDMAIASTEVSFLSCFRQLHWLSMGFNHLSSLPAELAEMPALAHLHLPGNQIVLNAQASALLASLTRLRFLNLSDNPLLLSPDVSQMSDLESLLLRHGELDRWPVGLSRLRNLQRVDLRDNRISTIPEAIYAGPASINRVTHLHDNPPLSIEGMQRLQRYERETGINFGIDTPGRQHPHAVRRTPSLRECDQWLAVVSAEQKVRKERQWQLLYRQQGSGAFFRLLADLTSTAEYREAREDLSLRVWQVMDAASQYTELREELFVSASHPQTCSDGAELVFSDIEVKVLVNQARAMAAGTPAATELNLLKLARGLWRLDEVETLAQANIDARLKVLGTARVDPVEVRLAYRIGLRERLHLPGQPRHMTFTELALVTEQDLEAAHARVLAREQTPAYEQALAGREFWIEYLKEHNPAQFKDINEQHQVAVSALDKLRTSRRSPAWHEFIDIELEARMGDQLKAWREAQAKETLILTRQTLERIPEEELDS</sequence>
<evidence type="ECO:0000256" key="2">
    <source>
        <dbReference type="ARBA" id="ARBA00012483"/>
    </source>
</evidence>
<dbReference type="PANTHER" id="PTHR48051:SF1">
    <property type="entry name" value="RAS SUPPRESSOR PROTEIN 1"/>
    <property type="match status" value="1"/>
</dbReference>
<evidence type="ECO:0000256" key="3">
    <source>
        <dbReference type="ARBA" id="ARBA00022614"/>
    </source>
</evidence>
<feature type="active site" description="Glycyl thioester intermediate" evidence="6">
    <location>
        <position position="1398"/>
    </location>
</feature>
<comment type="caution">
    <text evidence="8">The sequence shown here is derived from an EMBL/GenBank/DDBJ whole genome shotgun (WGS) entry which is preliminary data.</text>
</comment>
<dbReference type="EMBL" id="JACAQB010000016">
    <property type="protein sequence ID" value="NWB98575.1"/>
    <property type="molecule type" value="Genomic_DNA"/>
</dbReference>
<dbReference type="Gene3D" id="3.80.10.10">
    <property type="entry name" value="Ribonuclease Inhibitor"/>
    <property type="match status" value="1"/>
</dbReference>
<organism evidence="8 9">
    <name type="scientific">Pseudomonas gingeri</name>
    <dbReference type="NCBI Taxonomy" id="117681"/>
    <lineage>
        <taxon>Bacteria</taxon>
        <taxon>Pseudomonadati</taxon>
        <taxon>Pseudomonadota</taxon>
        <taxon>Gammaproteobacteria</taxon>
        <taxon>Pseudomonadales</taxon>
        <taxon>Pseudomonadaceae</taxon>
        <taxon>Pseudomonas</taxon>
    </lineage>
</organism>
<dbReference type="RefSeq" id="WP_177104277.1">
    <property type="nucleotide sequence ID" value="NZ_JACAQB010000016.1"/>
</dbReference>
<comment type="similarity">
    <text evidence="6">Belongs to the LRR-containing bacterial E3 ligase family.</text>
</comment>
<dbReference type="Proteomes" id="UP000539985">
    <property type="component" value="Unassembled WGS sequence"/>
</dbReference>
<dbReference type="InterPro" id="IPR029487">
    <property type="entry name" value="NEL_dom"/>
</dbReference>
<keyword evidence="6" id="KW-1035">Host cytoplasm</keyword>
<dbReference type="SMART" id="SM00369">
    <property type="entry name" value="LRR_TYP"/>
    <property type="match status" value="3"/>
</dbReference>
<evidence type="ECO:0000256" key="6">
    <source>
        <dbReference type="PROSITE-ProRule" id="PRU01398"/>
    </source>
</evidence>
<feature type="domain" description="NEL" evidence="7">
    <location>
        <begin position="1311"/>
        <end position="1614"/>
    </location>
</feature>
<keyword evidence="6" id="KW-0808">Transferase</keyword>
<evidence type="ECO:0000256" key="1">
    <source>
        <dbReference type="ARBA" id="ARBA00000900"/>
    </source>
</evidence>
<dbReference type="GO" id="GO:0016567">
    <property type="term" value="P:protein ubiquitination"/>
    <property type="evidence" value="ECO:0007669"/>
    <property type="project" value="InterPro"/>
</dbReference>
<dbReference type="Pfam" id="PF14496">
    <property type="entry name" value="NEL"/>
    <property type="match status" value="1"/>
</dbReference>
<keyword evidence="4" id="KW-0677">Repeat</keyword>
<comment type="catalytic activity">
    <reaction evidence="1">
        <text>S-ubiquitinyl-[E2 ubiquitin-conjugating enzyme]-L-cysteine + [acceptor protein]-L-lysine = [E2 ubiquitin-conjugating enzyme]-L-cysteine + N(6)-ubiquitinyl-[acceptor protein]-L-lysine.</text>
        <dbReference type="EC" id="2.3.2.27"/>
    </reaction>
</comment>
<keyword evidence="6" id="KW-0964">Secreted</keyword>
<dbReference type="InterPro" id="IPR032675">
    <property type="entry name" value="LRR_dom_sf"/>
</dbReference>
<dbReference type="Gene3D" id="1.20.58.360">
    <property type="entry name" value="Shigella T3SS effector IpaH defines"/>
    <property type="match status" value="1"/>
</dbReference>
<dbReference type="InterPro" id="IPR046673">
    <property type="entry name" value="ToxA_N"/>
</dbReference>
<name>A0A7Y7XFC3_9PSED</name>
<dbReference type="InterPro" id="IPR003591">
    <property type="entry name" value="Leu-rich_rpt_typical-subtyp"/>
</dbReference>
<keyword evidence="6" id="KW-0833">Ubl conjugation pathway</keyword>
<comment type="PTM">
    <text evidence="6">Ubiquitinated in the presence of host E1 ubiquitin-activating enzyme, E2 ubiquitin-conjugating enzyme and ubiquitin.</text>
</comment>
<dbReference type="EC" id="2.3.2.27" evidence="2"/>